<dbReference type="Pfam" id="PF00153">
    <property type="entry name" value="Mito_carr"/>
    <property type="match status" value="1"/>
</dbReference>
<dbReference type="EMBL" id="BEZZ01004676">
    <property type="protein sequence ID" value="GCC18925.1"/>
    <property type="molecule type" value="Genomic_DNA"/>
</dbReference>
<protein>
    <submittedName>
        <fullName evidence="6">Uncharacterized protein</fullName>
    </submittedName>
</protein>
<comment type="caution">
    <text evidence="6">The sequence shown here is derived from an EMBL/GenBank/DDBJ whole genome shotgun (WGS) entry which is preliminary data.</text>
</comment>
<keyword evidence="3" id="KW-0812">Transmembrane</keyword>
<dbReference type="InterPro" id="IPR023395">
    <property type="entry name" value="MCP_dom_sf"/>
</dbReference>
<proteinExistence type="inferred from homology"/>
<evidence type="ECO:0000256" key="1">
    <source>
        <dbReference type="ARBA" id="ARBA00004141"/>
    </source>
</evidence>
<organism evidence="6 7">
    <name type="scientific">Chiloscyllium punctatum</name>
    <name type="common">Brownbanded bambooshark</name>
    <name type="synonym">Hemiscyllium punctatum</name>
    <dbReference type="NCBI Taxonomy" id="137246"/>
    <lineage>
        <taxon>Eukaryota</taxon>
        <taxon>Metazoa</taxon>
        <taxon>Chordata</taxon>
        <taxon>Craniata</taxon>
        <taxon>Vertebrata</taxon>
        <taxon>Chondrichthyes</taxon>
        <taxon>Elasmobranchii</taxon>
        <taxon>Galeomorphii</taxon>
        <taxon>Galeoidea</taxon>
        <taxon>Orectolobiformes</taxon>
        <taxon>Hemiscylliidae</taxon>
        <taxon>Chiloscyllium</taxon>
    </lineage>
</organism>
<keyword evidence="4" id="KW-0472">Membrane</keyword>
<dbReference type="STRING" id="137246.A0A401RL98"/>
<sequence>MTLFYPLDTARLRLQVDEKIKSGSTRTVLAKIIKEEGVAPDEVPSEQSCRRDVGNAGHVHSKIPQRGEATSDRITAGGDPGELSIGKARGNAAY</sequence>
<dbReference type="SUPFAM" id="SSF103506">
    <property type="entry name" value="Mitochondrial carrier"/>
    <property type="match status" value="1"/>
</dbReference>
<dbReference type="InterPro" id="IPR018108">
    <property type="entry name" value="MCP_transmembrane"/>
</dbReference>
<evidence type="ECO:0000256" key="5">
    <source>
        <dbReference type="SAM" id="MobiDB-lite"/>
    </source>
</evidence>
<evidence type="ECO:0000313" key="7">
    <source>
        <dbReference type="Proteomes" id="UP000287033"/>
    </source>
</evidence>
<dbReference type="Proteomes" id="UP000287033">
    <property type="component" value="Unassembled WGS sequence"/>
</dbReference>
<dbReference type="GO" id="GO:0016020">
    <property type="term" value="C:membrane"/>
    <property type="evidence" value="ECO:0007669"/>
    <property type="project" value="UniProtKB-SubCell"/>
</dbReference>
<dbReference type="AlphaFoldDB" id="A0A401RL98"/>
<feature type="region of interest" description="Disordered" evidence="5">
    <location>
        <begin position="42"/>
        <end position="94"/>
    </location>
</feature>
<comment type="similarity">
    <text evidence="2">Belongs to the mitochondrial carrier (TC 2.A.29) family.</text>
</comment>
<name>A0A401RL98_CHIPU</name>
<accession>A0A401RL98</accession>
<evidence type="ECO:0000256" key="2">
    <source>
        <dbReference type="ARBA" id="ARBA00006375"/>
    </source>
</evidence>
<dbReference type="OrthoDB" id="10266426at2759"/>
<evidence type="ECO:0000256" key="3">
    <source>
        <dbReference type="ARBA" id="ARBA00022692"/>
    </source>
</evidence>
<evidence type="ECO:0000313" key="6">
    <source>
        <dbReference type="EMBL" id="GCC18925.1"/>
    </source>
</evidence>
<comment type="subcellular location">
    <subcellularLocation>
        <location evidence="1">Membrane</location>
        <topology evidence="1">Multi-pass membrane protein</topology>
    </subcellularLocation>
</comment>
<evidence type="ECO:0000256" key="4">
    <source>
        <dbReference type="ARBA" id="ARBA00023136"/>
    </source>
</evidence>
<keyword evidence="7" id="KW-1185">Reference proteome</keyword>
<gene>
    <name evidence="6" type="ORF">chiPu_0021740</name>
</gene>
<reference evidence="6 7" key="1">
    <citation type="journal article" date="2018" name="Nat. Ecol. Evol.">
        <title>Shark genomes provide insights into elasmobranch evolution and the origin of vertebrates.</title>
        <authorList>
            <person name="Hara Y"/>
            <person name="Yamaguchi K"/>
            <person name="Onimaru K"/>
            <person name="Kadota M"/>
            <person name="Koyanagi M"/>
            <person name="Keeley SD"/>
            <person name="Tatsumi K"/>
            <person name="Tanaka K"/>
            <person name="Motone F"/>
            <person name="Kageyama Y"/>
            <person name="Nozu R"/>
            <person name="Adachi N"/>
            <person name="Nishimura O"/>
            <person name="Nakagawa R"/>
            <person name="Tanegashima C"/>
            <person name="Kiyatake I"/>
            <person name="Matsumoto R"/>
            <person name="Murakumo K"/>
            <person name="Nishida K"/>
            <person name="Terakita A"/>
            <person name="Kuratani S"/>
            <person name="Sato K"/>
            <person name="Hyodo S Kuraku.S."/>
        </authorList>
    </citation>
    <scope>NUCLEOTIDE SEQUENCE [LARGE SCALE GENOMIC DNA]</scope>
</reference>